<dbReference type="EMBL" id="RSCD01000001">
    <property type="protein sequence ID" value="RSH95145.1"/>
    <property type="molecule type" value="Genomic_DNA"/>
</dbReference>
<reference evidence="2 3" key="1">
    <citation type="submission" date="2018-11" db="EMBL/GenBank/DDBJ databases">
        <title>Genome sequence of Saitozyma podzolica DSM 27192.</title>
        <authorList>
            <person name="Aliyu H."/>
            <person name="Gorte O."/>
            <person name="Ochsenreither K."/>
        </authorList>
    </citation>
    <scope>NUCLEOTIDE SEQUENCE [LARGE SCALE GENOMIC DNA]</scope>
    <source>
        <strain evidence="2 3">DSM 27192</strain>
    </source>
</reference>
<proteinExistence type="predicted"/>
<dbReference type="PANTHER" id="PTHR10026">
    <property type="entry name" value="CYCLIN"/>
    <property type="match status" value="1"/>
</dbReference>
<feature type="region of interest" description="Disordered" evidence="1">
    <location>
        <begin position="353"/>
        <end position="461"/>
    </location>
</feature>
<dbReference type="Proteomes" id="UP000279259">
    <property type="component" value="Unassembled WGS sequence"/>
</dbReference>
<accession>A0A427YVW3</accession>
<evidence type="ECO:0000313" key="3">
    <source>
        <dbReference type="Proteomes" id="UP000279259"/>
    </source>
</evidence>
<gene>
    <name evidence="2" type="ORF">EHS25_000231</name>
</gene>
<dbReference type="OrthoDB" id="25002at2759"/>
<dbReference type="Gene3D" id="1.10.472.10">
    <property type="entry name" value="Cyclin-like"/>
    <property type="match status" value="1"/>
</dbReference>
<name>A0A427YVW3_9TREE</name>
<comment type="caution">
    <text evidence="2">The sequence shown here is derived from an EMBL/GenBank/DDBJ whole genome shotgun (WGS) entry which is preliminary data.</text>
</comment>
<dbReference type="SUPFAM" id="SSF47954">
    <property type="entry name" value="Cyclin-like"/>
    <property type="match status" value="1"/>
</dbReference>
<feature type="compositionally biased region" description="Acidic residues" evidence="1">
    <location>
        <begin position="410"/>
        <end position="419"/>
    </location>
</feature>
<dbReference type="InterPro" id="IPR043198">
    <property type="entry name" value="Cyclin/Ssn8"/>
</dbReference>
<keyword evidence="3" id="KW-1185">Reference proteome</keyword>
<feature type="compositionally biased region" description="Low complexity" evidence="1">
    <location>
        <begin position="212"/>
        <end position="232"/>
    </location>
</feature>
<dbReference type="GO" id="GO:0016538">
    <property type="term" value="F:cyclin-dependent protein serine/threonine kinase regulator activity"/>
    <property type="evidence" value="ECO:0007669"/>
    <property type="project" value="InterPro"/>
</dbReference>
<dbReference type="AlphaFoldDB" id="A0A427YVW3"/>
<protein>
    <submittedName>
        <fullName evidence="2">Uncharacterized protein</fullName>
    </submittedName>
</protein>
<feature type="compositionally biased region" description="Polar residues" evidence="1">
    <location>
        <begin position="369"/>
        <end position="387"/>
    </location>
</feature>
<dbReference type="STRING" id="1890683.A0A427YVW3"/>
<evidence type="ECO:0000313" key="2">
    <source>
        <dbReference type="EMBL" id="RSH95145.1"/>
    </source>
</evidence>
<organism evidence="2 3">
    <name type="scientific">Saitozyma podzolica</name>
    <dbReference type="NCBI Taxonomy" id="1890683"/>
    <lineage>
        <taxon>Eukaryota</taxon>
        <taxon>Fungi</taxon>
        <taxon>Dikarya</taxon>
        <taxon>Basidiomycota</taxon>
        <taxon>Agaricomycotina</taxon>
        <taxon>Tremellomycetes</taxon>
        <taxon>Tremellales</taxon>
        <taxon>Trimorphomycetaceae</taxon>
        <taxon>Saitozyma</taxon>
    </lineage>
</organism>
<feature type="region of interest" description="Disordered" evidence="1">
    <location>
        <begin position="201"/>
        <end position="255"/>
    </location>
</feature>
<evidence type="ECO:0000256" key="1">
    <source>
        <dbReference type="SAM" id="MobiDB-lite"/>
    </source>
</evidence>
<dbReference type="GO" id="GO:0006357">
    <property type="term" value="P:regulation of transcription by RNA polymerase II"/>
    <property type="evidence" value="ECO:0007669"/>
    <property type="project" value="InterPro"/>
</dbReference>
<dbReference type="InterPro" id="IPR036915">
    <property type="entry name" value="Cyclin-like_sf"/>
</dbReference>
<sequence>MRPLPPAEAQWIFPPSALDHTPSRDVLTLSEELAERKLVVDDMLSFSRRTGLVSDKGDDSSIAGRGVVTVGATLAHRFYMRRSFKDFPRKLVTPTIFFLAAKVEEQPVKLRYITNACLQKYLNLDSSKFWDPHAETAREPSEEYRRWERDILATEELILEALCFDTRVEQPWPLLRHATKGFDGLRLASLSADGQFGMGFESVNGGGDDGNADSGAAESSAQAAARESASGQYPNGVNGNGNGHAEAGSANGKGKERASRLTEGVLLETAWVILSESNCSPLAVLHPPQILAFAAVILVLALDLGGSVPEALGMASELGWRFGLDVHFDEAVGAVGPDLAEVKADASQLEGDAVGPFTRRFRPPPTGRLPTSSTNAMASAAPQSSDARPSGPVEEKGRTPTPGVAANAADEVDEADSADGDLFGSEHGGSPLPVDEIAASAAAPTPSGVPEAAISPRYDTT</sequence>